<keyword evidence="5 8" id="KW-0418">Kinase</keyword>
<dbReference type="CDD" id="cd00082">
    <property type="entry name" value="HisKA"/>
    <property type="match status" value="1"/>
</dbReference>
<dbReference type="Proteomes" id="UP000078287">
    <property type="component" value="Unassembled WGS sequence"/>
</dbReference>
<dbReference type="SMART" id="SM00387">
    <property type="entry name" value="HATPase_c"/>
    <property type="match status" value="1"/>
</dbReference>
<accession>A0A178MBM3</accession>
<comment type="catalytic activity">
    <reaction evidence="1">
        <text>ATP + protein L-histidine = ADP + protein N-phospho-L-histidine.</text>
        <dbReference type="EC" id="2.7.13.3"/>
    </reaction>
</comment>
<keyword evidence="9" id="KW-1185">Reference proteome</keyword>
<dbReference type="RefSeq" id="WP_066787602.1">
    <property type="nucleotide sequence ID" value="NZ_LWQS01000055.1"/>
</dbReference>
<evidence type="ECO:0000256" key="5">
    <source>
        <dbReference type="ARBA" id="ARBA00022777"/>
    </source>
</evidence>
<evidence type="ECO:0000259" key="7">
    <source>
        <dbReference type="PROSITE" id="PS50109"/>
    </source>
</evidence>
<proteinExistence type="predicted"/>
<evidence type="ECO:0000256" key="3">
    <source>
        <dbReference type="ARBA" id="ARBA00022553"/>
    </source>
</evidence>
<dbReference type="EC" id="2.7.13.3" evidence="2"/>
<dbReference type="PANTHER" id="PTHR43047">
    <property type="entry name" value="TWO-COMPONENT HISTIDINE PROTEIN KINASE"/>
    <property type="match status" value="1"/>
</dbReference>
<dbReference type="PANTHER" id="PTHR43047:SF72">
    <property type="entry name" value="OSMOSENSING HISTIDINE PROTEIN KINASE SLN1"/>
    <property type="match status" value="1"/>
</dbReference>
<protein>
    <recommendedName>
        <fullName evidence="2">histidine kinase</fullName>
        <ecNumber evidence="2">2.7.13.3</ecNumber>
    </recommendedName>
</protein>
<evidence type="ECO:0000256" key="2">
    <source>
        <dbReference type="ARBA" id="ARBA00012438"/>
    </source>
</evidence>
<dbReference type="SUPFAM" id="SSF55785">
    <property type="entry name" value="PYP-like sensor domain (PAS domain)"/>
    <property type="match status" value="1"/>
</dbReference>
<dbReference type="Gene3D" id="3.30.450.20">
    <property type="entry name" value="PAS domain"/>
    <property type="match status" value="1"/>
</dbReference>
<evidence type="ECO:0000256" key="4">
    <source>
        <dbReference type="ARBA" id="ARBA00022679"/>
    </source>
</evidence>
<feature type="domain" description="Histidine kinase" evidence="7">
    <location>
        <begin position="197"/>
        <end position="430"/>
    </location>
</feature>
<dbReference type="GO" id="GO:0000155">
    <property type="term" value="F:phosphorelay sensor kinase activity"/>
    <property type="evidence" value="ECO:0007669"/>
    <property type="project" value="InterPro"/>
</dbReference>
<organism evidence="8 9">
    <name type="scientific">Chloroflexus islandicus</name>
    <dbReference type="NCBI Taxonomy" id="1707952"/>
    <lineage>
        <taxon>Bacteria</taxon>
        <taxon>Bacillati</taxon>
        <taxon>Chloroflexota</taxon>
        <taxon>Chloroflexia</taxon>
        <taxon>Chloroflexales</taxon>
        <taxon>Chloroflexineae</taxon>
        <taxon>Chloroflexaceae</taxon>
        <taxon>Chloroflexus</taxon>
    </lineage>
</organism>
<dbReference type="InterPro" id="IPR003661">
    <property type="entry name" value="HisK_dim/P_dom"/>
</dbReference>
<name>A0A178MBM3_9CHLR</name>
<dbReference type="InterPro" id="IPR036890">
    <property type="entry name" value="HATPase_C_sf"/>
</dbReference>
<evidence type="ECO:0000313" key="9">
    <source>
        <dbReference type="Proteomes" id="UP000078287"/>
    </source>
</evidence>
<dbReference type="GO" id="GO:0005886">
    <property type="term" value="C:plasma membrane"/>
    <property type="evidence" value="ECO:0007669"/>
    <property type="project" value="TreeGrafter"/>
</dbReference>
<dbReference type="SUPFAM" id="SSF55874">
    <property type="entry name" value="ATPase domain of HSP90 chaperone/DNA topoisomerase II/histidine kinase"/>
    <property type="match status" value="1"/>
</dbReference>
<evidence type="ECO:0000256" key="1">
    <source>
        <dbReference type="ARBA" id="ARBA00000085"/>
    </source>
</evidence>
<keyword evidence="3" id="KW-0597">Phosphoprotein</keyword>
<evidence type="ECO:0000313" key="8">
    <source>
        <dbReference type="EMBL" id="OAN45418.1"/>
    </source>
</evidence>
<dbReference type="SUPFAM" id="SSF47384">
    <property type="entry name" value="Homodimeric domain of signal transducing histidine kinase"/>
    <property type="match status" value="1"/>
</dbReference>
<keyword evidence="6" id="KW-0902">Two-component regulatory system</keyword>
<dbReference type="InterPro" id="IPR003594">
    <property type="entry name" value="HATPase_dom"/>
</dbReference>
<dbReference type="Gene3D" id="1.10.287.130">
    <property type="match status" value="1"/>
</dbReference>
<dbReference type="GO" id="GO:0009927">
    <property type="term" value="F:histidine phosphotransfer kinase activity"/>
    <property type="evidence" value="ECO:0007669"/>
    <property type="project" value="TreeGrafter"/>
</dbReference>
<sequence length="430" mass="46739">MTLLELTLTVATVVLAVSLILSVRRWRRFERKLATSAAAPSLTSPEPQQDHLMISSDNSPAMLIDPVPALLVPQRQPLFLALAQAVDTGVIVVDAERQIVFHNDAASHLLAGQGSATGSGLITLLRDHQADLLARDVIADGERRELTIRPLATGRTLHLHYVPLVAQAGQPEGALIVIRDLTQISMLERARRDLVANVSHELRTPLASLKLLVETLQSAPPPDIAGRMLEQMAQEIDAVTQLVDELHELSRLESGRVSLKLAPLAVGPVIERAVERIRPQADRKHQTICAEALPDLPPALMDSDRIGQVLLNLLHNAVKFTPEGGTITVAAKVLHITVDDPPSREDRPPHPAGTWVLISVSDTGIGIPSRELRRIFERFYKVDRARTRHAGGTGLGLAIAKHLVEGHGGRIWASSQEGQGSTFWFTLPAA</sequence>
<dbReference type="Pfam" id="PF02518">
    <property type="entry name" value="HATPase_c"/>
    <property type="match status" value="1"/>
</dbReference>
<dbReference type="EMBL" id="LWQS01000055">
    <property type="protein sequence ID" value="OAN45418.1"/>
    <property type="molecule type" value="Genomic_DNA"/>
</dbReference>
<dbReference type="CDD" id="cd16922">
    <property type="entry name" value="HATPase_EvgS-ArcB-TorS-like"/>
    <property type="match status" value="1"/>
</dbReference>
<dbReference type="InterPro" id="IPR005467">
    <property type="entry name" value="His_kinase_dom"/>
</dbReference>
<gene>
    <name evidence="8" type="ORF">A6A03_14655</name>
</gene>
<keyword evidence="4" id="KW-0808">Transferase</keyword>
<dbReference type="SMART" id="SM00388">
    <property type="entry name" value="HisKA"/>
    <property type="match status" value="1"/>
</dbReference>
<dbReference type="Gene3D" id="3.30.565.10">
    <property type="entry name" value="Histidine kinase-like ATPase, C-terminal domain"/>
    <property type="match status" value="1"/>
</dbReference>
<dbReference type="InterPro" id="IPR035965">
    <property type="entry name" value="PAS-like_dom_sf"/>
</dbReference>
<comment type="caution">
    <text evidence="8">The sequence shown here is derived from an EMBL/GenBank/DDBJ whole genome shotgun (WGS) entry which is preliminary data.</text>
</comment>
<dbReference type="OrthoDB" id="9813151at2"/>
<dbReference type="Pfam" id="PF08448">
    <property type="entry name" value="PAS_4"/>
    <property type="match status" value="1"/>
</dbReference>
<dbReference type="Pfam" id="PF00512">
    <property type="entry name" value="HisKA"/>
    <property type="match status" value="1"/>
</dbReference>
<evidence type="ECO:0000256" key="6">
    <source>
        <dbReference type="ARBA" id="ARBA00023012"/>
    </source>
</evidence>
<reference evidence="8 9" key="1">
    <citation type="submission" date="2016-04" db="EMBL/GenBank/DDBJ databases">
        <title>Chloroflexus islandicus sp. nov., a thermophilic filamentous anoxygenic phototrophic bacterium from geyser Strokkur (Iceland).</title>
        <authorList>
            <person name="Gaisin V.A."/>
            <person name="Kalashnikov A.M."/>
            <person name="Sukhacheva M.V."/>
            <person name="Grouzdev D.S."/>
            <person name="Ivanov T.M."/>
            <person name="Kuznetsov B."/>
            <person name="Gorlenko V.M."/>
        </authorList>
    </citation>
    <scope>NUCLEOTIDE SEQUENCE [LARGE SCALE GENOMIC DNA]</scope>
    <source>
        <strain evidence="9">isl-2</strain>
    </source>
</reference>
<dbReference type="InterPro" id="IPR036097">
    <property type="entry name" value="HisK_dim/P_sf"/>
</dbReference>
<dbReference type="InterPro" id="IPR004358">
    <property type="entry name" value="Sig_transdc_His_kin-like_C"/>
</dbReference>
<dbReference type="STRING" id="1707952.A6A03_14655"/>
<dbReference type="PRINTS" id="PR00344">
    <property type="entry name" value="BCTRLSENSOR"/>
</dbReference>
<dbReference type="InterPro" id="IPR013656">
    <property type="entry name" value="PAS_4"/>
</dbReference>
<dbReference type="PROSITE" id="PS50109">
    <property type="entry name" value="HIS_KIN"/>
    <property type="match status" value="1"/>
</dbReference>
<dbReference type="FunFam" id="3.30.565.10:FF:000006">
    <property type="entry name" value="Sensor histidine kinase WalK"/>
    <property type="match status" value="1"/>
</dbReference>
<dbReference type="AlphaFoldDB" id="A0A178MBM3"/>